<dbReference type="SUPFAM" id="SSF46785">
    <property type="entry name" value="Winged helix' DNA-binding domain"/>
    <property type="match status" value="1"/>
</dbReference>
<gene>
    <name evidence="5" type="ORF">ACFPYN_00245</name>
</gene>
<dbReference type="PANTHER" id="PTHR43537:SF6">
    <property type="entry name" value="HTH-TYPE TRANSCRIPTIONAL REPRESSOR RSPR"/>
    <property type="match status" value="1"/>
</dbReference>
<dbReference type="Proteomes" id="UP001596170">
    <property type="component" value="Unassembled WGS sequence"/>
</dbReference>
<evidence type="ECO:0000259" key="4">
    <source>
        <dbReference type="PROSITE" id="PS50949"/>
    </source>
</evidence>
<dbReference type="Gene3D" id="1.20.120.530">
    <property type="entry name" value="GntR ligand-binding domain-like"/>
    <property type="match status" value="1"/>
</dbReference>
<dbReference type="InterPro" id="IPR011711">
    <property type="entry name" value="GntR_C"/>
</dbReference>
<dbReference type="SUPFAM" id="SSF48008">
    <property type="entry name" value="GntR ligand-binding domain-like"/>
    <property type="match status" value="1"/>
</dbReference>
<reference evidence="6" key="1">
    <citation type="journal article" date="2019" name="Int. J. Syst. Evol. Microbiol.">
        <title>The Global Catalogue of Microorganisms (GCM) 10K type strain sequencing project: providing services to taxonomists for standard genome sequencing and annotation.</title>
        <authorList>
            <consortium name="The Broad Institute Genomics Platform"/>
            <consortium name="The Broad Institute Genome Sequencing Center for Infectious Disease"/>
            <person name="Wu L."/>
            <person name="Ma J."/>
        </authorList>
    </citation>
    <scope>NUCLEOTIDE SEQUENCE [LARGE SCALE GENOMIC DNA]</scope>
    <source>
        <strain evidence="6">CCUG 54527</strain>
    </source>
</reference>
<dbReference type="Gene3D" id="1.10.10.10">
    <property type="entry name" value="Winged helix-like DNA-binding domain superfamily/Winged helix DNA-binding domain"/>
    <property type="match status" value="1"/>
</dbReference>
<dbReference type="SMART" id="SM00345">
    <property type="entry name" value="HTH_GNTR"/>
    <property type="match status" value="1"/>
</dbReference>
<keyword evidence="1" id="KW-0805">Transcription regulation</keyword>
<dbReference type="InterPro" id="IPR000524">
    <property type="entry name" value="Tscrpt_reg_HTH_GntR"/>
</dbReference>
<dbReference type="RefSeq" id="WP_377731862.1">
    <property type="nucleotide sequence ID" value="NZ_JBHSRI010000002.1"/>
</dbReference>
<dbReference type="Pfam" id="PF00392">
    <property type="entry name" value="GntR"/>
    <property type="match status" value="1"/>
</dbReference>
<evidence type="ECO:0000256" key="2">
    <source>
        <dbReference type="ARBA" id="ARBA00023125"/>
    </source>
</evidence>
<keyword evidence="2" id="KW-0238">DNA-binding</keyword>
<dbReference type="CDD" id="cd07377">
    <property type="entry name" value="WHTH_GntR"/>
    <property type="match status" value="1"/>
</dbReference>
<dbReference type="PROSITE" id="PS50949">
    <property type="entry name" value="HTH_GNTR"/>
    <property type="match status" value="1"/>
</dbReference>
<dbReference type="InterPro" id="IPR008920">
    <property type="entry name" value="TF_FadR/GntR_C"/>
</dbReference>
<sequence length="229" mass="26871">MNMLLKKDANTRRQYVYNYLYENIIDLTYKPGTSLSENEIAAQLGVSRTPVREALIQLSKEDLVEIIPQIGTFVSLIDPNLVEESRFMRETLEIGVIKLAAENITEKTLLQLENSIKMQQIVIGDSDYKEFLHQDDAFHQLIFQSLDKERTWQTIDQMNAQFKRVRILRLLTTGRSRWEDILHEHEKIVLCLRNKDVQLAQSTMKDHLTKGIVHMDELKELHPDYFKKI</sequence>
<organism evidence="5 6">
    <name type="scientific">Paenisporosarcina macmurdoensis</name>
    <dbReference type="NCBI Taxonomy" id="212659"/>
    <lineage>
        <taxon>Bacteria</taxon>
        <taxon>Bacillati</taxon>
        <taxon>Bacillota</taxon>
        <taxon>Bacilli</taxon>
        <taxon>Bacillales</taxon>
        <taxon>Caryophanaceae</taxon>
        <taxon>Paenisporosarcina</taxon>
    </lineage>
</organism>
<evidence type="ECO:0000256" key="1">
    <source>
        <dbReference type="ARBA" id="ARBA00023015"/>
    </source>
</evidence>
<proteinExistence type="predicted"/>
<protein>
    <submittedName>
        <fullName evidence="5">GntR family transcriptional regulator</fullName>
    </submittedName>
</protein>
<comment type="caution">
    <text evidence="5">The sequence shown here is derived from an EMBL/GenBank/DDBJ whole genome shotgun (WGS) entry which is preliminary data.</text>
</comment>
<dbReference type="InterPro" id="IPR036390">
    <property type="entry name" value="WH_DNA-bd_sf"/>
</dbReference>
<dbReference type="PANTHER" id="PTHR43537">
    <property type="entry name" value="TRANSCRIPTIONAL REGULATOR, GNTR FAMILY"/>
    <property type="match status" value="1"/>
</dbReference>
<feature type="domain" description="HTH gntR-type" evidence="4">
    <location>
        <begin position="10"/>
        <end position="77"/>
    </location>
</feature>
<dbReference type="SMART" id="SM00895">
    <property type="entry name" value="FCD"/>
    <property type="match status" value="1"/>
</dbReference>
<dbReference type="InterPro" id="IPR036388">
    <property type="entry name" value="WH-like_DNA-bd_sf"/>
</dbReference>
<accession>A0ABW1L3E7</accession>
<evidence type="ECO:0000313" key="5">
    <source>
        <dbReference type="EMBL" id="MFC6037868.1"/>
    </source>
</evidence>
<keyword evidence="3" id="KW-0804">Transcription</keyword>
<evidence type="ECO:0000313" key="6">
    <source>
        <dbReference type="Proteomes" id="UP001596170"/>
    </source>
</evidence>
<name>A0ABW1L3E7_9BACL</name>
<evidence type="ECO:0000256" key="3">
    <source>
        <dbReference type="ARBA" id="ARBA00023163"/>
    </source>
</evidence>
<keyword evidence="6" id="KW-1185">Reference proteome</keyword>
<dbReference type="EMBL" id="JBHSRI010000002">
    <property type="protein sequence ID" value="MFC6037868.1"/>
    <property type="molecule type" value="Genomic_DNA"/>
</dbReference>
<dbReference type="Pfam" id="PF07729">
    <property type="entry name" value="FCD"/>
    <property type="match status" value="1"/>
</dbReference>
<dbReference type="PRINTS" id="PR00035">
    <property type="entry name" value="HTHGNTR"/>
</dbReference>